<evidence type="ECO:0000313" key="2">
    <source>
        <dbReference type="EMBL" id="TCT07178.1"/>
    </source>
</evidence>
<comment type="caution">
    <text evidence="2">The sequence shown here is derived from an EMBL/GenBank/DDBJ whole genome shotgun (WGS) entry which is preliminary data.</text>
</comment>
<name>A0A4V6NZL5_9HYPH</name>
<reference evidence="2 3" key="1">
    <citation type="submission" date="2019-03" db="EMBL/GenBank/DDBJ databases">
        <title>Genomic Encyclopedia of Type Strains, Phase IV (KMG-IV): sequencing the most valuable type-strain genomes for metagenomic binning, comparative biology and taxonomic classification.</title>
        <authorList>
            <person name="Goeker M."/>
        </authorList>
    </citation>
    <scope>NUCLEOTIDE SEQUENCE [LARGE SCALE GENOMIC DNA]</scope>
    <source>
        <strain evidence="2 3">DSM 19345</strain>
    </source>
</reference>
<accession>A0A4V6NZL5</accession>
<feature type="region of interest" description="Disordered" evidence="1">
    <location>
        <begin position="1"/>
        <end position="35"/>
    </location>
</feature>
<organism evidence="2 3">
    <name type="scientific">Tepidamorphus gemmatus</name>
    <dbReference type="NCBI Taxonomy" id="747076"/>
    <lineage>
        <taxon>Bacteria</taxon>
        <taxon>Pseudomonadati</taxon>
        <taxon>Pseudomonadota</taxon>
        <taxon>Alphaproteobacteria</taxon>
        <taxon>Hyphomicrobiales</taxon>
        <taxon>Tepidamorphaceae</taxon>
        <taxon>Tepidamorphus</taxon>
    </lineage>
</organism>
<feature type="region of interest" description="Disordered" evidence="1">
    <location>
        <begin position="66"/>
        <end position="99"/>
    </location>
</feature>
<feature type="region of interest" description="Disordered" evidence="1">
    <location>
        <begin position="120"/>
        <end position="155"/>
    </location>
</feature>
<proteinExistence type="predicted"/>
<sequence length="212" mass="23004">MRQRDRPISSSIRSSSRLSSCSARRMRENRRTRSNADLAAVISASPTRGAGLSVGRSSAVIPRSLTGLPATGATRNQRPRHRMASGVGSRHVRDTSRACRRPRRRFRSYRENFRRPAVAPGAGDAFRCRDRSGPVRHGDGERDPPAGRGDPRHGLIRSVCLEVRAAADRRPDDGARAASATGTAAAVTSRMRMSCNCGSKRYIANGSQLRAG</sequence>
<dbReference type="Proteomes" id="UP000295678">
    <property type="component" value="Unassembled WGS sequence"/>
</dbReference>
<feature type="compositionally biased region" description="Basic and acidic residues" evidence="1">
    <location>
        <begin position="126"/>
        <end position="153"/>
    </location>
</feature>
<dbReference type="EMBL" id="SMAK01000010">
    <property type="protein sequence ID" value="TCT07178.1"/>
    <property type="molecule type" value="Genomic_DNA"/>
</dbReference>
<dbReference type="AlphaFoldDB" id="A0A4V6NZL5"/>
<keyword evidence="3" id="KW-1185">Reference proteome</keyword>
<feature type="compositionally biased region" description="Low complexity" evidence="1">
    <location>
        <begin position="8"/>
        <end position="23"/>
    </location>
</feature>
<evidence type="ECO:0000313" key="3">
    <source>
        <dbReference type="Proteomes" id="UP000295678"/>
    </source>
</evidence>
<gene>
    <name evidence="2" type="ORF">EDC22_11025</name>
</gene>
<protein>
    <submittedName>
        <fullName evidence="2">Uncharacterized protein</fullName>
    </submittedName>
</protein>
<evidence type="ECO:0000256" key="1">
    <source>
        <dbReference type="SAM" id="MobiDB-lite"/>
    </source>
</evidence>